<proteinExistence type="predicted"/>
<reference evidence="1" key="1">
    <citation type="submission" date="2014-11" db="EMBL/GenBank/DDBJ databases">
        <authorList>
            <person name="Amaro Gonzalez C."/>
        </authorList>
    </citation>
    <scope>NUCLEOTIDE SEQUENCE</scope>
</reference>
<dbReference type="AlphaFoldDB" id="A0A0E9V5Z5"/>
<name>A0A0E9V5Z5_ANGAN</name>
<accession>A0A0E9V5Z5</accession>
<sequence length="44" mass="5383">MLRYLENSREYICYSIYQCRLMQSGNHNYCWTYCALANNALFDF</sequence>
<reference evidence="1" key="2">
    <citation type="journal article" date="2015" name="Fish Shellfish Immunol.">
        <title>Early steps in the European eel (Anguilla anguilla)-Vibrio vulnificus interaction in the gills: Role of the RtxA13 toxin.</title>
        <authorList>
            <person name="Callol A."/>
            <person name="Pajuelo D."/>
            <person name="Ebbesson L."/>
            <person name="Teles M."/>
            <person name="MacKenzie S."/>
            <person name="Amaro C."/>
        </authorList>
    </citation>
    <scope>NUCLEOTIDE SEQUENCE</scope>
</reference>
<protein>
    <submittedName>
        <fullName evidence="1">Uncharacterized protein</fullName>
    </submittedName>
</protein>
<dbReference type="EMBL" id="GBXM01035166">
    <property type="protein sequence ID" value="JAH73411.1"/>
    <property type="molecule type" value="Transcribed_RNA"/>
</dbReference>
<evidence type="ECO:0000313" key="1">
    <source>
        <dbReference type="EMBL" id="JAH73411.1"/>
    </source>
</evidence>
<organism evidence="1">
    <name type="scientific">Anguilla anguilla</name>
    <name type="common">European freshwater eel</name>
    <name type="synonym">Muraena anguilla</name>
    <dbReference type="NCBI Taxonomy" id="7936"/>
    <lineage>
        <taxon>Eukaryota</taxon>
        <taxon>Metazoa</taxon>
        <taxon>Chordata</taxon>
        <taxon>Craniata</taxon>
        <taxon>Vertebrata</taxon>
        <taxon>Euteleostomi</taxon>
        <taxon>Actinopterygii</taxon>
        <taxon>Neopterygii</taxon>
        <taxon>Teleostei</taxon>
        <taxon>Anguilliformes</taxon>
        <taxon>Anguillidae</taxon>
        <taxon>Anguilla</taxon>
    </lineage>
</organism>